<dbReference type="Proteomes" id="UP000280960">
    <property type="component" value="Chromosome"/>
</dbReference>
<dbReference type="AlphaFoldDB" id="A0A3G2R773"/>
<evidence type="ECO:0000313" key="2">
    <source>
        <dbReference type="Proteomes" id="UP000280960"/>
    </source>
</evidence>
<sequence>MQVNLPYPVMLQNNLLQGEVLTATVLQNVDGGYIIDLNGLEIFAQSDLNLEPGNLLRLKVIESAPSRLILKVINTDTRAKGIQDEPPVLSKHLSSVEIRAAFKLLSKLNLPITGERLSMVSDLLAGIVNNNGHPDPRPDKSDAFKENLALRALNIIYKEARPDNIYFFALPLPEYKTVYFRLSSGSKANGGRVLFHLSFIVETVTLGPILAEIYQTESSTAASLTFEERKGMEIVRKAVADLGPQAGSLLKSLKMKVGKVSKRDFFLKGLEAPGFSPGINLQV</sequence>
<reference evidence="1 2" key="1">
    <citation type="submission" date="2018-10" db="EMBL/GenBank/DDBJ databases">
        <authorList>
            <person name="Zhang X."/>
        </authorList>
    </citation>
    <scope>NUCLEOTIDE SEQUENCE [LARGE SCALE GENOMIC DNA]</scope>
    <source>
        <strain evidence="1 2">SK-G1</strain>
    </source>
</reference>
<proteinExistence type="predicted"/>
<dbReference type="KEGG" id="bacg:D2962_12500"/>
<dbReference type="RefSeq" id="WP_122015155.1">
    <property type="nucleotide sequence ID" value="NZ_CP033169.1"/>
</dbReference>
<gene>
    <name evidence="1" type="ORF">D2962_12500</name>
</gene>
<name>A0A3G2R773_9FIRM</name>
<accession>A0A3G2R773</accession>
<dbReference type="EMBL" id="CP033169">
    <property type="protein sequence ID" value="AYO31312.1"/>
    <property type="molecule type" value="Genomic_DNA"/>
</dbReference>
<keyword evidence="2" id="KW-1185">Reference proteome</keyword>
<protein>
    <submittedName>
        <fullName evidence="1">Uncharacterized protein</fullName>
    </submittedName>
</protein>
<evidence type="ECO:0000313" key="1">
    <source>
        <dbReference type="EMBL" id="AYO31312.1"/>
    </source>
</evidence>
<organism evidence="1 2">
    <name type="scientific">Biomaibacter acetigenes</name>
    <dbReference type="NCBI Taxonomy" id="2316383"/>
    <lineage>
        <taxon>Bacteria</taxon>
        <taxon>Bacillati</taxon>
        <taxon>Bacillota</taxon>
        <taxon>Clostridia</taxon>
        <taxon>Thermosediminibacterales</taxon>
        <taxon>Tepidanaerobacteraceae</taxon>
        <taxon>Biomaibacter</taxon>
    </lineage>
</organism>